<keyword evidence="2" id="KW-1185">Reference proteome</keyword>
<accession>Q8EL64</accession>
<dbReference type="Proteomes" id="UP000000822">
    <property type="component" value="Chromosome"/>
</dbReference>
<proteinExistence type="predicted"/>
<sequence>MNERKDLLNKTQKVIKLANEKAKNTNHGYINTLLKKLNKLYDNLQDDSISLEFIKENNGFLDGAVRAYFDTNLPESYEETFLIELGDLEMEFKK</sequence>
<dbReference type="STRING" id="221109.gene:10735619"/>
<evidence type="ECO:0000313" key="2">
    <source>
        <dbReference type="Proteomes" id="UP000000822"/>
    </source>
</evidence>
<dbReference type="EMBL" id="BA000028">
    <property type="protein sequence ID" value="BAC15323.1"/>
    <property type="molecule type" value="Genomic_DNA"/>
</dbReference>
<protein>
    <submittedName>
        <fullName evidence="1">Uncharacterized protein</fullName>
    </submittedName>
</protein>
<evidence type="ECO:0000313" key="1">
    <source>
        <dbReference type="EMBL" id="BAC15323.1"/>
    </source>
</evidence>
<reference evidence="1 2" key="1">
    <citation type="journal article" date="2001" name="FEMS Microbiol. Lett.">
        <title>Oceanobacillus iheyensis gen. nov., sp. nov., a deep-sea extremely halotolerant and alkaliphilic species isolated from a depth of 1050 m on the Iheya Ridge.</title>
        <authorList>
            <person name="Lu J."/>
            <person name="Nogi Y."/>
            <person name="Takami H."/>
        </authorList>
    </citation>
    <scope>NUCLEOTIDE SEQUENCE [LARGE SCALE GENOMIC DNA]</scope>
    <source>
        <strain evidence="2">DSM 14371 / CIP 107618 / JCM 11309 / KCTC 3954 / HTE831</strain>
    </source>
</reference>
<dbReference type="AlphaFoldDB" id="Q8EL64"/>
<reference evidence="1 2" key="2">
    <citation type="journal article" date="2002" name="Nucleic Acids Res.">
        <title>Genome sequence of Oceanobacillus iheyensis isolated from the Iheya Ridge and its unexpected adaptive capabilities to extreme environments.</title>
        <authorList>
            <person name="Takami H."/>
            <person name="Takaki Y."/>
            <person name="Uchiyama I."/>
        </authorList>
    </citation>
    <scope>NUCLEOTIDE SEQUENCE [LARGE SCALE GENOMIC DNA]</scope>
    <source>
        <strain evidence="2">DSM 14371 / CIP 107618 / JCM 11309 / KCTC 3954 / HTE831</strain>
    </source>
</reference>
<dbReference type="KEGG" id="oih:OB3367"/>
<gene>
    <name evidence="1" type="ordered locus">OB3367</name>
</gene>
<name>Q8EL64_OCEIH</name>
<dbReference type="HOGENOM" id="CLU_2383282_0_0_9"/>
<organism evidence="1 2">
    <name type="scientific">Oceanobacillus iheyensis (strain DSM 14371 / CIP 107618 / JCM 11309 / KCTC 3954 / HTE831)</name>
    <dbReference type="NCBI Taxonomy" id="221109"/>
    <lineage>
        <taxon>Bacteria</taxon>
        <taxon>Bacillati</taxon>
        <taxon>Bacillota</taxon>
        <taxon>Bacilli</taxon>
        <taxon>Bacillales</taxon>
        <taxon>Bacillaceae</taxon>
        <taxon>Oceanobacillus</taxon>
    </lineage>
</organism>